<dbReference type="Pfam" id="PF05114">
    <property type="entry name" value="MbnB_TglH_ChrH"/>
    <property type="match status" value="1"/>
</dbReference>
<sequence length="264" mass="29594">LGVGVGLRIPHYRHIFEHRPRVDWFEIISENFMVDGGMPIANLERALASYRLVQHGVSLSIGSTDPLDFDHLRRLKALLRKVGSPWVSDHLCWSGAHGVHLHDLLPLPYTDEAVRHVAARARAVQDFLEVRLALENVSSYLTFTSSRMSEWAFLSAVVEEADCGILLDVNNVYVSSHNHGFDPGAYIDGVPHHRIVQIHLAGHTDQGKYILDTHSDHVADPVWALYRRALGHTGDVSTLIEWDDDLPAFEVLAAEAEKARAIRE</sequence>
<name>A0A150QHH2_SORCE</name>
<dbReference type="EMBL" id="JELX01000254">
    <property type="protein sequence ID" value="KYF67404.1"/>
    <property type="molecule type" value="Genomic_DNA"/>
</dbReference>
<feature type="non-terminal residue" evidence="1">
    <location>
        <position position="1"/>
    </location>
</feature>
<dbReference type="InterPro" id="IPR007801">
    <property type="entry name" value="MbnB/TglH/ChrH"/>
</dbReference>
<dbReference type="Proteomes" id="UP000075604">
    <property type="component" value="Unassembled WGS sequence"/>
</dbReference>
<dbReference type="PANTHER" id="PTHR42194">
    <property type="entry name" value="UPF0276 PROTEIN HI_1600"/>
    <property type="match status" value="1"/>
</dbReference>
<proteinExistence type="predicted"/>
<evidence type="ECO:0000313" key="2">
    <source>
        <dbReference type="Proteomes" id="UP000075604"/>
    </source>
</evidence>
<accession>A0A150QHH2</accession>
<dbReference type="InterPro" id="IPR036237">
    <property type="entry name" value="Xyl_isomerase-like_sf"/>
</dbReference>
<organism evidence="1 2">
    <name type="scientific">Sorangium cellulosum</name>
    <name type="common">Polyangium cellulosum</name>
    <dbReference type="NCBI Taxonomy" id="56"/>
    <lineage>
        <taxon>Bacteria</taxon>
        <taxon>Pseudomonadati</taxon>
        <taxon>Myxococcota</taxon>
        <taxon>Polyangia</taxon>
        <taxon>Polyangiales</taxon>
        <taxon>Polyangiaceae</taxon>
        <taxon>Sorangium</taxon>
    </lineage>
</organism>
<dbReference type="PANTHER" id="PTHR42194:SF1">
    <property type="entry name" value="UPF0276 PROTEIN HI_1600"/>
    <property type="match status" value="1"/>
</dbReference>
<comment type="caution">
    <text evidence="1">The sequence shown here is derived from an EMBL/GenBank/DDBJ whole genome shotgun (WGS) entry which is preliminary data.</text>
</comment>
<dbReference type="Gene3D" id="3.20.20.150">
    <property type="entry name" value="Divalent-metal-dependent TIM barrel enzymes"/>
    <property type="match status" value="1"/>
</dbReference>
<dbReference type="SUPFAM" id="SSF51658">
    <property type="entry name" value="Xylose isomerase-like"/>
    <property type="match status" value="1"/>
</dbReference>
<evidence type="ECO:0000313" key="1">
    <source>
        <dbReference type="EMBL" id="KYF67404.1"/>
    </source>
</evidence>
<dbReference type="NCBIfam" id="NF003818">
    <property type="entry name" value="PRK05409.1"/>
    <property type="match status" value="1"/>
</dbReference>
<gene>
    <name evidence="1" type="ORF">BE04_10645</name>
</gene>
<reference evidence="1 2" key="1">
    <citation type="submission" date="2014-02" db="EMBL/GenBank/DDBJ databases">
        <title>The small core and large imbalanced accessory genome model reveals a collaborative survival strategy of Sorangium cellulosum strains in nature.</title>
        <authorList>
            <person name="Han K."/>
            <person name="Peng R."/>
            <person name="Blom J."/>
            <person name="Li Y.-Z."/>
        </authorList>
    </citation>
    <scope>NUCLEOTIDE SEQUENCE [LARGE SCALE GENOMIC DNA]</scope>
    <source>
        <strain evidence="1 2">So0157-18</strain>
    </source>
</reference>
<dbReference type="AlphaFoldDB" id="A0A150QHH2"/>
<protein>
    <submittedName>
        <fullName evidence="1">Uncharacterized protein</fullName>
    </submittedName>
</protein>
<feature type="non-terminal residue" evidence="1">
    <location>
        <position position="264"/>
    </location>
</feature>